<organism evidence="2 3">
    <name type="scientific">Paraphotobacterium marinum</name>
    <dbReference type="NCBI Taxonomy" id="1755811"/>
    <lineage>
        <taxon>Bacteria</taxon>
        <taxon>Pseudomonadati</taxon>
        <taxon>Pseudomonadota</taxon>
        <taxon>Gammaproteobacteria</taxon>
        <taxon>Vibrionales</taxon>
        <taxon>Vibrionaceae</taxon>
        <taxon>Paraphotobacterium</taxon>
    </lineage>
</organism>
<evidence type="ECO:0000256" key="1">
    <source>
        <dbReference type="SAM" id="Phobius"/>
    </source>
</evidence>
<feature type="transmembrane region" description="Helical" evidence="1">
    <location>
        <begin position="7"/>
        <end position="31"/>
    </location>
</feature>
<reference evidence="2 3" key="1">
    <citation type="journal article" date="2016" name="Int. J. Syst. Evol. Microbiol.">
        <title>Paraphotobacterium marinum gen. nov., sp. nov., a member of the family Vibrionaceae, isolated from surface seawater.</title>
        <authorList>
            <person name="Huang Z."/>
            <person name="Dong C."/>
            <person name="Shao Z."/>
        </authorList>
    </citation>
    <scope>NUCLEOTIDE SEQUENCE [LARGE SCALE GENOMIC DNA]</scope>
    <source>
        <strain evidence="2 3">NSCS20N07D</strain>
    </source>
</reference>
<evidence type="ECO:0008006" key="4">
    <source>
        <dbReference type="Google" id="ProtNLM"/>
    </source>
</evidence>
<dbReference type="InterPro" id="IPR008620">
    <property type="entry name" value="FixH"/>
</dbReference>
<evidence type="ECO:0000313" key="2">
    <source>
        <dbReference type="EMBL" id="ASK78786.1"/>
    </source>
</evidence>
<dbReference type="RefSeq" id="WP_089073694.1">
    <property type="nucleotide sequence ID" value="NZ_CBCSAM010000001.1"/>
</dbReference>
<accession>A0A220VEY5</accession>
<proteinExistence type="predicted"/>
<keyword evidence="1" id="KW-1133">Transmembrane helix</keyword>
<name>A0A220VEY5_9GAMM</name>
<dbReference type="AlphaFoldDB" id="A0A220VEY5"/>
<keyword evidence="3" id="KW-1185">Reference proteome</keyword>
<dbReference type="KEGG" id="pmai:CF386_07150"/>
<dbReference type="OrthoDB" id="5295180at2"/>
<keyword evidence="1" id="KW-0472">Membrane</keyword>
<protein>
    <recommendedName>
        <fullName evidence="4">Nitrogen fixation protein FixH</fullName>
    </recommendedName>
</protein>
<dbReference type="Proteomes" id="UP000242175">
    <property type="component" value="Chromosome large"/>
</dbReference>
<sequence length="154" mass="17812">MIKKRSLNGVLFLILGIPILSLIIGIIAIYLSQVHKEHVIFNSENHIKSQKYKNLNEDKILIAKKMKIKIDVTFQKTQLVVHLQKGLLSKYPLLKIKVYHKTMKDLDRTFIVKSKDNNGYYNIDTQLKEPSIFNISVEPLDGDWIVIQKANINV</sequence>
<keyword evidence="1" id="KW-0812">Transmembrane</keyword>
<evidence type="ECO:0000313" key="3">
    <source>
        <dbReference type="Proteomes" id="UP000242175"/>
    </source>
</evidence>
<dbReference type="EMBL" id="CP022355">
    <property type="protein sequence ID" value="ASK78786.1"/>
    <property type="molecule type" value="Genomic_DNA"/>
</dbReference>
<dbReference type="Pfam" id="PF05751">
    <property type="entry name" value="FixH"/>
    <property type="match status" value="1"/>
</dbReference>
<gene>
    <name evidence="2" type="ORF">CF386_07150</name>
</gene>